<proteinExistence type="predicted"/>
<dbReference type="EMBL" id="JBGMDY010000003">
    <property type="protein sequence ID" value="KAL2339433.1"/>
    <property type="molecule type" value="Genomic_DNA"/>
</dbReference>
<feature type="region of interest" description="Disordered" evidence="1">
    <location>
        <begin position="131"/>
        <end position="152"/>
    </location>
</feature>
<organism evidence="3 4">
    <name type="scientific">Flemingia macrophylla</name>
    <dbReference type="NCBI Taxonomy" id="520843"/>
    <lineage>
        <taxon>Eukaryota</taxon>
        <taxon>Viridiplantae</taxon>
        <taxon>Streptophyta</taxon>
        <taxon>Embryophyta</taxon>
        <taxon>Tracheophyta</taxon>
        <taxon>Spermatophyta</taxon>
        <taxon>Magnoliopsida</taxon>
        <taxon>eudicotyledons</taxon>
        <taxon>Gunneridae</taxon>
        <taxon>Pentapetalae</taxon>
        <taxon>rosids</taxon>
        <taxon>fabids</taxon>
        <taxon>Fabales</taxon>
        <taxon>Fabaceae</taxon>
        <taxon>Papilionoideae</taxon>
        <taxon>50 kb inversion clade</taxon>
        <taxon>NPAAA clade</taxon>
        <taxon>indigoferoid/millettioid clade</taxon>
        <taxon>Phaseoleae</taxon>
        <taxon>Flemingia</taxon>
    </lineage>
</organism>
<evidence type="ECO:0000313" key="3">
    <source>
        <dbReference type="EMBL" id="KAL2339433.1"/>
    </source>
</evidence>
<dbReference type="InterPro" id="IPR007320">
    <property type="entry name" value="PDCD2_C"/>
</dbReference>
<dbReference type="PANTHER" id="PTHR47762">
    <property type="entry name" value="OSJNBB0079B02.4 PROTEIN"/>
    <property type="match status" value="1"/>
</dbReference>
<dbReference type="Proteomes" id="UP001603857">
    <property type="component" value="Unassembled WGS sequence"/>
</dbReference>
<comment type="caution">
    <text evidence="3">The sequence shown here is derived from an EMBL/GenBank/DDBJ whole genome shotgun (WGS) entry which is preliminary data.</text>
</comment>
<dbReference type="AlphaFoldDB" id="A0ABD1MUC7"/>
<feature type="compositionally biased region" description="Basic residues" evidence="1">
    <location>
        <begin position="135"/>
        <end position="145"/>
    </location>
</feature>
<keyword evidence="4" id="KW-1185">Reference proteome</keyword>
<protein>
    <recommendedName>
        <fullName evidence="2">Programmed cell death protein 2 C-terminal domain-containing protein</fullName>
    </recommendedName>
</protein>
<evidence type="ECO:0000256" key="1">
    <source>
        <dbReference type="SAM" id="MobiDB-lite"/>
    </source>
</evidence>
<evidence type="ECO:0000313" key="4">
    <source>
        <dbReference type="Proteomes" id="UP001603857"/>
    </source>
</evidence>
<feature type="domain" description="Programmed cell death protein 2 C-terminal" evidence="2">
    <location>
        <begin position="216"/>
        <end position="328"/>
    </location>
</feature>
<dbReference type="Pfam" id="PF04194">
    <property type="entry name" value="PDCD2_C"/>
    <property type="match status" value="1"/>
</dbReference>
<accession>A0ABD1MUC7</accession>
<name>A0ABD1MUC7_9FABA</name>
<evidence type="ECO:0000259" key="2">
    <source>
        <dbReference type="Pfam" id="PF04194"/>
    </source>
</evidence>
<sequence length="344" mass="38193">MGGSLLGMAGAWAADYGEASDPYTSKIGGVPDWPIPVNSDLIRCGACATPLCLLAQVYAPLSHHRTLFVLACLSTQCPATSFRVLRLQTTAPVDAAQPSSPPVSLLSDDEDQSHLDFQHLGKALLQAATLASNTKPKKKPRKKRLSSPPTPLQHHVPVLPCFYIYAQEETSREDLSSLGFSSLSIQGNATHVEDPSHAEETWENEHYEYDKALTADRTYLKFMKRLDANPEQCFRYSYGGRPILAAADEIDPGSCRLCGRQRQFEMQLMPPLLYFLQEGLGDQRHLVEKWDWMTLIVYTCPQSCCAEIEQRKSNNKGWIVAEEAIVAQCEEPMPVQLGVEKIIA</sequence>
<dbReference type="PANTHER" id="PTHR47762:SF2">
    <property type="entry name" value="OS04G0640800 PROTEIN"/>
    <property type="match status" value="1"/>
</dbReference>
<reference evidence="3 4" key="1">
    <citation type="submission" date="2024-08" db="EMBL/GenBank/DDBJ databases">
        <title>Insights into the chromosomal genome structure of Flemingia macrophylla.</title>
        <authorList>
            <person name="Ding Y."/>
            <person name="Zhao Y."/>
            <person name="Bi W."/>
            <person name="Wu M."/>
            <person name="Zhao G."/>
            <person name="Gong Y."/>
            <person name="Li W."/>
            <person name="Zhang P."/>
        </authorList>
    </citation>
    <scope>NUCLEOTIDE SEQUENCE [LARGE SCALE GENOMIC DNA]</scope>
    <source>
        <strain evidence="3">DYQJB</strain>
        <tissue evidence="3">Leaf</tissue>
    </source>
</reference>
<gene>
    <name evidence="3" type="ORF">Fmac_007373</name>
</gene>